<keyword evidence="3" id="KW-0732">Signal</keyword>
<dbReference type="PRINTS" id="PR00722">
    <property type="entry name" value="CHYMOTRYPSIN"/>
</dbReference>
<sequence>MGTLYAGYSLLLELLFISASSYAQNAPWNGVAPSYLSIDVYGNCQAHDRPLIGKCVRYVDCISAMQAVPRVTPLLCPSSWPNQLVCCPHGGYLMPPPSISKSEQACANAYPRVPHKRRRRRRNTNPETLDQVELVEPIIQKRNQSQNLLVGGRLTQENEHPYMCALGWPSRTNRWIHEHGSSKRRYMFNCGCVMIAPRFAITAAHCASVGGEPPSVALIGGVELNSGRGQLIEIKRITTHPHFDEETLSNDLAVVKLARRSHMPVACLWNQESLPERPLTALGYGQTKFAGPHSKYLLQIMLYHLNFQQCQRYLQSYDKLANGLGSGQMCAGDYSGNMDTCQGDSGGPLLLHQQMRHHHHPIPYAVGITSFGGACASGQPGVYVRISHYIPWIEQQVWP</sequence>
<evidence type="ECO:0000256" key="1">
    <source>
        <dbReference type="ARBA" id="ARBA00023157"/>
    </source>
</evidence>
<evidence type="ECO:0000256" key="2">
    <source>
        <dbReference type="RuleBase" id="RU363034"/>
    </source>
</evidence>
<protein>
    <submittedName>
        <fullName evidence="5">GG19390</fullName>
    </submittedName>
</protein>
<dbReference type="InterPro" id="IPR033116">
    <property type="entry name" value="TRYPSIN_SER"/>
</dbReference>
<proteinExistence type="predicted"/>
<keyword evidence="2" id="KW-0720">Serine protease</keyword>
<evidence type="ECO:0000313" key="6">
    <source>
        <dbReference type="Proteomes" id="UP000008711"/>
    </source>
</evidence>
<evidence type="ECO:0000259" key="4">
    <source>
        <dbReference type="PROSITE" id="PS50240"/>
    </source>
</evidence>
<name>B3P192_DROER</name>
<dbReference type="InterPro" id="IPR051333">
    <property type="entry name" value="CLIP_Serine_Protease"/>
</dbReference>
<dbReference type="Proteomes" id="UP000008711">
    <property type="component" value="Unassembled WGS sequence"/>
</dbReference>
<dbReference type="InterPro" id="IPR043504">
    <property type="entry name" value="Peptidase_S1_PA_chymotrypsin"/>
</dbReference>
<reference evidence="5 6" key="1">
    <citation type="journal article" date="2007" name="Nature">
        <title>Evolution of genes and genomes on the Drosophila phylogeny.</title>
        <authorList>
            <consortium name="Drosophila 12 Genomes Consortium"/>
            <person name="Clark A.G."/>
            <person name="Eisen M.B."/>
            <person name="Smith D.R."/>
            <person name="Bergman C.M."/>
            <person name="Oliver B."/>
            <person name="Markow T.A."/>
            <person name="Kaufman T.C."/>
            <person name="Kellis M."/>
            <person name="Gelbart W."/>
            <person name="Iyer V.N."/>
            <person name="Pollard D.A."/>
            <person name="Sackton T.B."/>
            <person name="Larracuente A.M."/>
            <person name="Singh N.D."/>
            <person name="Abad J.P."/>
            <person name="Abt D.N."/>
            <person name="Adryan B."/>
            <person name="Aguade M."/>
            <person name="Akashi H."/>
            <person name="Anderson W.W."/>
            <person name="Aquadro C.F."/>
            <person name="Ardell D.H."/>
            <person name="Arguello R."/>
            <person name="Artieri C.G."/>
            <person name="Barbash D.A."/>
            <person name="Barker D."/>
            <person name="Barsanti P."/>
            <person name="Batterham P."/>
            <person name="Batzoglou S."/>
            <person name="Begun D."/>
            <person name="Bhutkar A."/>
            <person name="Blanco E."/>
            <person name="Bosak S.A."/>
            <person name="Bradley R.K."/>
            <person name="Brand A.D."/>
            <person name="Brent M.R."/>
            <person name="Brooks A.N."/>
            <person name="Brown R.H."/>
            <person name="Butlin R.K."/>
            <person name="Caggese C."/>
            <person name="Calvi B.R."/>
            <person name="Bernardo de Carvalho A."/>
            <person name="Caspi A."/>
            <person name="Castrezana S."/>
            <person name="Celniker S.E."/>
            <person name="Chang J.L."/>
            <person name="Chapple C."/>
            <person name="Chatterji S."/>
            <person name="Chinwalla A."/>
            <person name="Civetta A."/>
            <person name="Clifton S.W."/>
            <person name="Comeron J.M."/>
            <person name="Costello J.C."/>
            <person name="Coyne J.A."/>
            <person name="Daub J."/>
            <person name="David R.G."/>
            <person name="Delcher A.L."/>
            <person name="Delehaunty K."/>
            <person name="Do C.B."/>
            <person name="Ebling H."/>
            <person name="Edwards K."/>
            <person name="Eickbush T."/>
            <person name="Evans J.D."/>
            <person name="Filipski A."/>
            <person name="Findeiss S."/>
            <person name="Freyhult E."/>
            <person name="Fulton L."/>
            <person name="Fulton R."/>
            <person name="Garcia A.C."/>
            <person name="Gardiner A."/>
            <person name="Garfield D.A."/>
            <person name="Garvin B.E."/>
            <person name="Gibson G."/>
            <person name="Gilbert D."/>
            <person name="Gnerre S."/>
            <person name="Godfrey J."/>
            <person name="Good R."/>
            <person name="Gotea V."/>
            <person name="Gravely B."/>
            <person name="Greenberg A.J."/>
            <person name="Griffiths-Jones S."/>
            <person name="Gross S."/>
            <person name="Guigo R."/>
            <person name="Gustafson E.A."/>
            <person name="Haerty W."/>
            <person name="Hahn M.W."/>
            <person name="Halligan D.L."/>
            <person name="Halpern A.L."/>
            <person name="Halter G.M."/>
            <person name="Han M.V."/>
            <person name="Heger A."/>
            <person name="Hillier L."/>
            <person name="Hinrichs A.S."/>
            <person name="Holmes I."/>
            <person name="Hoskins R.A."/>
            <person name="Hubisz M.J."/>
            <person name="Hultmark D."/>
            <person name="Huntley M.A."/>
            <person name="Jaffe D.B."/>
            <person name="Jagadeeshan S."/>
            <person name="Jeck W.R."/>
            <person name="Johnson J."/>
            <person name="Jones C.D."/>
            <person name="Jordan W.C."/>
            <person name="Karpen G.H."/>
            <person name="Kataoka E."/>
            <person name="Keightley P.D."/>
            <person name="Kheradpour P."/>
            <person name="Kirkness E.F."/>
            <person name="Koerich L.B."/>
            <person name="Kristiansen K."/>
            <person name="Kudrna D."/>
            <person name="Kulathinal R.J."/>
            <person name="Kumar S."/>
            <person name="Kwok R."/>
            <person name="Lander E."/>
            <person name="Langley C.H."/>
            <person name="Lapoint R."/>
            <person name="Lazzaro B.P."/>
            <person name="Lee S.J."/>
            <person name="Levesque L."/>
            <person name="Li R."/>
            <person name="Lin C.F."/>
            <person name="Lin M.F."/>
            <person name="Lindblad-Toh K."/>
            <person name="Llopart A."/>
            <person name="Long M."/>
            <person name="Low L."/>
            <person name="Lozovsky E."/>
            <person name="Lu J."/>
            <person name="Luo M."/>
            <person name="Machado C.A."/>
            <person name="Makalowski W."/>
            <person name="Marzo M."/>
            <person name="Matsuda M."/>
            <person name="Matzkin L."/>
            <person name="McAllister B."/>
            <person name="McBride C.S."/>
            <person name="McKernan B."/>
            <person name="McKernan K."/>
            <person name="Mendez-Lago M."/>
            <person name="Minx P."/>
            <person name="Mollenhauer M.U."/>
            <person name="Montooth K."/>
            <person name="Mount S.M."/>
            <person name="Mu X."/>
            <person name="Myers E."/>
            <person name="Negre B."/>
            <person name="Newfeld S."/>
            <person name="Nielsen R."/>
            <person name="Noor M.A."/>
            <person name="O'Grady P."/>
            <person name="Pachter L."/>
            <person name="Papaceit M."/>
            <person name="Parisi M.J."/>
            <person name="Parisi M."/>
            <person name="Parts L."/>
            <person name="Pedersen J.S."/>
            <person name="Pesole G."/>
            <person name="Phillippy A.M."/>
            <person name="Ponting C.P."/>
            <person name="Pop M."/>
            <person name="Porcelli D."/>
            <person name="Powell J.R."/>
            <person name="Prohaska S."/>
            <person name="Pruitt K."/>
            <person name="Puig M."/>
            <person name="Quesneville H."/>
            <person name="Ram K.R."/>
            <person name="Rand D."/>
            <person name="Rasmussen M.D."/>
            <person name="Reed L.K."/>
            <person name="Reenan R."/>
            <person name="Reily A."/>
            <person name="Remington K.A."/>
            <person name="Rieger T.T."/>
            <person name="Ritchie M.G."/>
            <person name="Robin C."/>
            <person name="Rogers Y.H."/>
            <person name="Rohde C."/>
            <person name="Rozas J."/>
            <person name="Rubenfield M.J."/>
            <person name="Ruiz A."/>
            <person name="Russo S."/>
            <person name="Salzberg S.L."/>
            <person name="Sanchez-Gracia A."/>
            <person name="Saranga D.J."/>
            <person name="Sato H."/>
            <person name="Schaeffer S.W."/>
            <person name="Schatz M.C."/>
            <person name="Schlenke T."/>
            <person name="Schwartz R."/>
            <person name="Segarra C."/>
            <person name="Singh R.S."/>
            <person name="Sirot L."/>
            <person name="Sirota M."/>
            <person name="Sisneros N.B."/>
            <person name="Smith C.D."/>
            <person name="Smith T.F."/>
            <person name="Spieth J."/>
            <person name="Stage D.E."/>
            <person name="Stark A."/>
            <person name="Stephan W."/>
            <person name="Strausberg R.L."/>
            <person name="Strempel S."/>
            <person name="Sturgill D."/>
            <person name="Sutton G."/>
            <person name="Sutton G.G."/>
            <person name="Tao W."/>
            <person name="Teichmann S."/>
            <person name="Tobari Y.N."/>
            <person name="Tomimura Y."/>
            <person name="Tsolas J.M."/>
            <person name="Valente V.L."/>
            <person name="Venter E."/>
            <person name="Venter J.C."/>
            <person name="Vicario S."/>
            <person name="Vieira F.G."/>
            <person name="Vilella A.J."/>
            <person name="Villasante A."/>
            <person name="Walenz B."/>
            <person name="Wang J."/>
            <person name="Wasserman M."/>
            <person name="Watts T."/>
            <person name="Wilson D."/>
            <person name="Wilson R.K."/>
            <person name="Wing R.A."/>
            <person name="Wolfner M.F."/>
            <person name="Wong A."/>
            <person name="Wong G.K."/>
            <person name="Wu C.I."/>
            <person name="Wu G."/>
            <person name="Yamamoto D."/>
            <person name="Yang H.P."/>
            <person name="Yang S.P."/>
            <person name="Yorke J.A."/>
            <person name="Yoshida K."/>
            <person name="Zdobnov E."/>
            <person name="Zhang P."/>
            <person name="Zhang Y."/>
            <person name="Zimin A.V."/>
            <person name="Baldwin J."/>
            <person name="Abdouelleil A."/>
            <person name="Abdulkadir J."/>
            <person name="Abebe A."/>
            <person name="Abera B."/>
            <person name="Abreu J."/>
            <person name="Acer S.C."/>
            <person name="Aftuck L."/>
            <person name="Alexander A."/>
            <person name="An P."/>
            <person name="Anderson E."/>
            <person name="Anderson S."/>
            <person name="Arachi H."/>
            <person name="Azer M."/>
            <person name="Bachantsang P."/>
            <person name="Barry A."/>
            <person name="Bayul T."/>
            <person name="Berlin A."/>
            <person name="Bessette D."/>
            <person name="Bloom T."/>
            <person name="Blye J."/>
            <person name="Boguslavskiy L."/>
            <person name="Bonnet C."/>
            <person name="Boukhgalter B."/>
            <person name="Bourzgui I."/>
            <person name="Brown A."/>
            <person name="Cahill P."/>
            <person name="Channer S."/>
            <person name="Cheshatsang Y."/>
            <person name="Chuda L."/>
            <person name="Citroen M."/>
            <person name="Collymore A."/>
            <person name="Cooke P."/>
            <person name="Costello M."/>
            <person name="D'Aco K."/>
            <person name="Daza R."/>
            <person name="De Haan G."/>
            <person name="DeGray S."/>
            <person name="DeMaso C."/>
            <person name="Dhargay N."/>
            <person name="Dooley K."/>
            <person name="Dooley E."/>
            <person name="Doricent M."/>
            <person name="Dorje P."/>
            <person name="Dorjee K."/>
            <person name="Dupes A."/>
            <person name="Elong R."/>
            <person name="Falk J."/>
            <person name="Farina A."/>
            <person name="Faro S."/>
            <person name="Ferguson D."/>
            <person name="Fisher S."/>
            <person name="Foley C.D."/>
            <person name="Franke A."/>
            <person name="Friedrich D."/>
            <person name="Gadbois L."/>
            <person name="Gearin G."/>
            <person name="Gearin C.R."/>
            <person name="Giannoukos G."/>
            <person name="Goode T."/>
            <person name="Graham J."/>
            <person name="Grandbois E."/>
            <person name="Grewal S."/>
            <person name="Gyaltsen K."/>
            <person name="Hafez N."/>
            <person name="Hagos B."/>
            <person name="Hall J."/>
            <person name="Henson C."/>
            <person name="Hollinger A."/>
            <person name="Honan T."/>
            <person name="Huard M.D."/>
            <person name="Hughes L."/>
            <person name="Hurhula B."/>
            <person name="Husby M.E."/>
            <person name="Kamat A."/>
            <person name="Kanga B."/>
            <person name="Kashin S."/>
            <person name="Khazanovich D."/>
            <person name="Kisner P."/>
            <person name="Lance K."/>
            <person name="Lara M."/>
            <person name="Lee W."/>
            <person name="Lennon N."/>
            <person name="Letendre F."/>
            <person name="LeVine R."/>
            <person name="Lipovsky A."/>
            <person name="Liu X."/>
            <person name="Liu J."/>
            <person name="Liu S."/>
            <person name="Lokyitsang T."/>
            <person name="Lokyitsang Y."/>
            <person name="Lubonja R."/>
            <person name="Lui A."/>
            <person name="MacDonald P."/>
            <person name="Magnisalis V."/>
            <person name="Maru K."/>
            <person name="Matthews C."/>
            <person name="McCusker W."/>
            <person name="McDonough S."/>
            <person name="Mehta T."/>
            <person name="Meldrim J."/>
            <person name="Meneus L."/>
            <person name="Mihai O."/>
            <person name="Mihalev A."/>
            <person name="Mihova T."/>
            <person name="Mittelman R."/>
            <person name="Mlenga V."/>
            <person name="Montmayeur A."/>
            <person name="Mulrain L."/>
            <person name="Navidi A."/>
            <person name="Naylor J."/>
            <person name="Negash T."/>
            <person name="Nguyen T."/>
            <person name="Nguyen N."/>
            <person name="Nicol R."/>
            <person name="Norbu C."/>
            <person name="Norbu N."/>
            <person name="Novod N."/>
            <person name="O'Neill B."/>
            <person name="Osman S."/>
            <person name="Markiewicz E."/>
            <person name="Oyono O.L."/>
            <person name="Patti C."/>
            <person name="Phunkhang P."/>
            <person name="Pierre F."/>
            <person name="Priest M."/>
            <person name="Raghuraman S."/>
            <person name="Rege F."/>
            <person name="Reyes R."/>
            <person name="Rise C."/>
            <person name="Rogov P."/>
            <person name="Ross K."/>
            <person name="Ryan E."/>
            <person name="Settipalli S."/>
            <person name="Shea T."/>
            <person name="Sherpa N."/>
            <person name="Shi L."/>
            <person name="Shih D."/>
            <person name="Sparrow T."/>
            <person name="Spaulding J."/>
            <person name="Stalker J."/>
            <person name="Stange-Thomann N."/>
            <person name="Stavropoulos S."/>
            <person name="Stone C."/>
            <person name="Strader C."/>
            <person name="Tesfaye S."/>
            <person name="Thomson T."/>
            <person name="Thoulutsang Y."/>
            <person name="Thoulutsang D."/>
            <person name="Topham K."/>
            <person name="Topping I."/>
            <person name="Tsamla T."/>
            <person name="Vassiliev H."/>
            <person name="Vo A."/>
            <person name="Wangchuk T."/>
            <person name="Wangdi T."/>
            <person name="Weiand M."/>
            <person name="Wilkinson J."/>
            <person name="Wilson A."/>
            <person name="Yadav S."/>
            <person name="Young G."/>
            <person name="Yu Q."/>
            <person name="Zembek L."/>
            <person name="Zhong D."/>
            <person name="Zimmer A."/>
            <person name="Zwirko Z."/>
            <person name="Jaffe D.B."/>
            <person name="Alvarez P."/>
            <person name="Brockman W."/>
            <person name="Butler J."/>
            <person name="Chin C."/>
            <person name="Gnerre S."/>
            <person name="Grabherr M."/>
            <person name="Kleber M."/>
            <person name="Mauceli E."/>
            <person name="MacCallum I."/>
        </authorList>
    </citation>
    <scope>NUCLEOTIDE SEQUENCE [LARGE SCALE GENOMIC DNA]</scope>
    <source>
        <strain evidence="5 6">TSC#14021-0224.01</strain>
    </source>
</reference>
<dbReference type="PROSITE" id="PS50240">
    <property type="entry name" value="TRYPSIN_DOM"/>
    <property type="match status" value="1"/>
</dbReference>
<dbReference type="InterPro" id="IPR009003">
    <property type="entry name" value="Peptidase_S1_PA"/>
</dbReference>
<dbReference type="InterPro" id="IPR001314">
    <property type="entry name" value="Peptidase_S1A"/>
</dbReference>
<dbReference type="Gene3D" id="2.40.10.10">
    <property type="entry name" value="Trypsin-like serine proteases"/>
    <property type="match status" value="1"/>
</dbReference>
<dbReference type="PhylomeDB" id="B3P192"/>
<dbReference type="AlphaFoldDB" id="B3P192"/>
<dbReference type="OrthoDB" id="10004439at2759"/>
<dbReference type="SUPFAM" id="SSF50494">
    <property type="entry name" value="Trypsin-like serine proteases"/>
    <property type="match status" value="1"/>
</dbReference>
<dbReference type="InterPro" id="IPR001254">
    <property type="entry name" value="Trypsin_dom"/>
</dbReference>
<dbReference type="PROSITE" id="PS00135">
    <property type="entry name" value="TRYPSIN_SER"/>
    <property type="match status" value="1"/>
</dbReference>
<dbReference type="HOGENOM" id="CLU_006842_0_3_1"/>
<dbReference type="OMA" id="IEQQVWP"/>
<dbReference type="GO" id="GO:0004252">
    <property type="term" value="F:serine-type endopeptidase activity"/>
    <property type="evidence" value="ECO:0007669"/>
    <property type="project" value="InterPro"/>
</dbReference>
<dbReference type="KEGG" id="der:6553737"/>
<feature type="domain" description="Peptidase S1" evidence="4">
    <location>
        <begin position="149"/>
        <end position="398"/>
    </location>
</feature>
<keyword evidence="6" id="KW-1185">Reference proteome</keyword>
<evidence type="ECO:0000313" key="5">
    <source>
        <dbReference type="EMBL" id="EDV49281.1"/>
    </source>
</evidence>
<dbReference type="PANTHER" id="PTHR24260">
    <property type="match status" value="1"/>
</dbReference>
<feature type="chain" id="PRO_5002795869" evidence="3">
    <location>
        <begin position="24"/>
        <end position="399"/>
    </location>
</feature>
<keyword evidence="2" id="KW-0645">Protease</keyword>
<dbReference type="SMART" id="SM00020">
    <property type="entry name" value="Tryp_SPc"/>
    <property type="match status" value="1"/>
</dbReference>
<keyword evidence="2" id="KW-0378">Hydrolase</keyword>
<organism evidence="5 6">
    <name type="scientific">Drosophila erecta</name>
    <name type="common">Fruit fly</name>
    <dbReference type="NCBI Taxonomy" id="7220"/>
    <lineage>
        <taxon>Eukaryota</taxon>
        <taxon>Metazoa</taxon>
        <taxon>Ecdysozoa</taxon>
        <taxon>Arthropoda</taxon>
        <taxon>Hexapoda</taxon>
        <taxon>Insecta</taxon>
        <taxon>Pterygota</taxon>
        <taxon>Neoptera</taxon>
        <taxon>Endopterygota</taxon>
        <taxon>Diptera</taxon>
        <taxon>Brachycera</taxon>
        <taxon>Muscomorpha</taxon>
        <taxon>Ephydroidea</taxon>
        <taxon>Drosophilidae</taxon>
        <taxon>Drosophila</taxon>
        <taxon>Sophophora</taxon>
    </lineage>
</organism>
<dbReference type="InterPro" id="IPR018114">
    <property type="entry name" value="TRYPSIN_HIS"/>
</dbReference>
<dbReference type="MEROPS" id="S01.A43"/>
<evidence type="ECO:0000256" key="3">
    <source>
        <dbReference type="SAM" id="SignalP"/>
    </source>
</evidence>
<dbReference type="PANTHER" id="PTHR24260:SF135">
    <property type="entry name" value="CLIP DOMAIN-CONTAINING SERINE PROTEASE-RELATED"/>
    <property type="match status" value="1"/>
</dbReference>
<dbReference type="EMBL" id="CH954181">
    <property type="protein sequence ID" value="EDV49281.1"/>
    <property type="molecule type" value="Genomic_DNA"/>
</dbReference>
<dbReference type="GO" id="GO:0006508">
    <property type="term" value="P:proteolysis"/>
    <property type="evidence" value="ECO:0007669"/>
    <property type="project" value="UniProtKB-KW"/>
</dbReference>
<dbReference type="PROSITE" id="PS00134">
    <property type="entry name" value="TRYPSIN_HIS"/>
    <property type="match status" value="1"/>
</dbReference>
<dbReference type="eggNOG" id="KOG3627">
    <property type="taxonomic scope" value="Eukaryota"/>
</dbReference>
<gene>
    <name evidence="5" type="primary">Dere\GG19390</name>
    <name evidence="5" type="ORF">Dere_GG19390</name>
</gene>
<reference evidence="5 6" key="2">
    <citation type="journal article" date="2008" name="Bioinformatics">
        <title>Assembly reconciliation.</title>
        <authorList>
            <person name="Zimin A.V."/>
            <person name="Smith D.R."/>
            <person name="Sutton G."/>
            <person name="Yorke J.A."/>
        </authorList>
    </citation>
    <scope>NUCLEOTIDE SEQUENCE [LARGE SCALE GENOMIC DNA]</scope>
    <source>
        <strain evidence="5 6">TSC#14021-0224.01</strain>
    </source>
</reference>
<feature type="signal peptide" evidence="3">
    <location>
        <begin position="1"/>
        <end position="23"/>
    </location>
</feature>
<dbReference type="CDD" id="cd00190">
    <property type="entry name" value="Tryp_SPc"/>
    <property type="match status" value="1"/>
</dbReference>
<dbReference type="Pfam" id="PF00089">
    <property type="entry name" value="Trypsin"/>
    <property type="match status" value="1"/>
</dbReference>
<keyword evidence="1" id="KW-1015">Disulfide bond</keyword>
<accession>B3P192</accession>